<sequence length="446" mass="50761">MNTFNGATHLPIHSILTPISIVDAFFPSFTASTMHVSYYNEAYDMLVTWVSKQSFARNARSSLVSVGAKHRRAYTDDDSNKRMKKPLHFSPWNGSFRFWYKNYLLQFQCSEKECGSTQQEITVFSISESSEILREFFDDCRKEYLKLIQKKMSVFEHHDGEWRKAKARDMRPISTVIMDEGEKTELLKDIEDFLDKKTRGWYARRGILYQREFLLYGPPGTGKFSFSLSVAGSFELDIYVVNLSGVNDGSLTNLFAQLPLHCVVLLEDVDAAGTTRAEGSDETPESSSLITTVSPKNSRAETLSLSGLLNALDGVSSQEGRVLIMTTNYIERLDSALIRLGRVDRKVFFQLTDKDMSFCLFCNVFKQSDEDYRNPETRVDNATVEQLAQEFVAKVPALAFSSAKILSFLLERKQSPTDAVNDVEGWVNKEWDEAGLKREYSWVNGM</sequence>
<dbReference type="EMBL" id="GG749592">
    <property type="protein sequence ID" value="KMW69163.1"/>
    <property type="molecule type" value="Genomic_DNA"/>
</dbReference>
<evidence type="ECO:0000256" key="2">
    <source>
        <dbReference type="ARBA" id="ARBA00007448"/>
    </source>
</evidence>
<accession>A0A0J9ESB3</accession>
<evidence type="ECO:0000259" key="14">
    <source>
        <dbReference type="SMART" id="SM01024"/>
    </source>
</evidence>
<evidence type="ECO:0008006" key="16">
    <source>
        <dbReference type="Google" id="ProtNLM"/>
    </source>
</evidence>
<dbReference type="EMBL" id="GG749592">
    <property type="protein sequence ID" value="KMW69164.1"/>
    <property type="molecule type" value="Genomic_DNA"/>
</dbReference>
<dbReference type="SUPFAM" id="SSF52540">
    <property type="entry name" value="P-loop containing nucleoside triphosphate hydrolases"/>
    <property type="match status" value="1"/>
</dbReference>
<reference evidence="15" key="1">
    <citation type="submission" date="2010-03" db="EMBL/GenBank/DDBJ databases">
        <title>Annotation of Blastomyces dermatitidis strain ATCC 18188.</title>
        <authorList>
            <consortium name="The Broad Institute Genome Sequencing Platform"/>
            <consortium name="Broad Institute Genome Sequencing Center for Infectious Disease."/>
            <person name="Cuomo C."/>
            <person name="Klein B."/>
            <person name="Sullivan T."/>
            <person name="Heitman J."/>
            <person name="Young S."/>
            <person name="Zeng Q."/>
            <person name="Gargeya S."/>
            <person name="Alvarado L."/>
            <person name="Berlin A.M."/>
            <person name="Chapman S.B."/>
            <person name="Chen Z."/>
            <person name="Freedman E."/>
            <person name="Gellesch M."/>
            <person name="Goldberg J."/>
            <person name="Griggs A."/>
            <person name="Gujja S."/>
            <person name="Heilman E."/>
            <person name="Heiman D."/>
            <person name="Howarth C."/>
            <person name="Mehta T."/>
            <person name="Neiman D."/>
            <person name="Pearson M."/>
            <person name="Roberts A."/>
            <person name="Saif S."/>
            <person name="Shea T."/>
            <person name="Shenoy N."/>
            <person name="Sisk P."/>
            <person name="Stolte C."/>
            <person name="Sykes S."/>
            <person name="White J."/>
            <person name="Yandava C."/>
            <person name="Haas B."/>
            <person name="Nusbaum C."/>
            <person name="Birren B."/>
        </authorList>
    </citation>
    <scope>NUCLEOTIDE SEQUENCE</scope>
    <source>
        <strain evidence="15">ATCC 18188</strain>
    </source>
</reference>
<evidence type="ECO:0000256" key="5">
    <source>
        <dbReference type="ARBA" id="ARBA00022792"/>
    </source>
</evidence>
<proteinExistence type="inferred from homology"/>
<dbReference type="GO" id="GO:0005524">
    <property type="term" value="F:ATP binding"/>
    <property type="evidence" value="ECO:0007669"/>
    <property type="project" value="UniProtKB-KW"/>
</dbReference>
<evidence type="ECO:0000256" key="10">
    <source>
        <dbReference type="ARBA" id="ARBA00023136"/>
    </source>
</evidence>
<organism evidence="15">
    <name type="scientific">Ajellomyces dermatitidis (strain ATCC 18188 / CBS 674.68)</name>
    <name type="common">Blastomyces dermatitidis</name>
    <dbReference type="NCBI Taxonomy" id="653446"/>
    <lineage>
        <taxon>Eukaryota</taxon>
        <taxon>Fungi</taxon>
        <taxon>Dikarya</taxon>
        <taxon>Ascomycota</taxon>
        <taxon>Pezizomycotina</taxon>
        <taxon>Eurotiomycetes</taxon>
        <taxon>Eurotiomycetidae</taxon>
        <taxon>Onygenales</taxon>
        <taxon>Ajellomycetaceae</taxon>
        <taxon>Blastomyces</taxon>
    </lineage>
</organism>
<evidence type="ECO:0000256" key="3">
    <source>
        <dbReference type="ARBA" id="ARBA00022692"/>
    </source>
</evidence>
<dbReference type="InterPro" id="IPR050747">
    <property type="entry name" value="Mitochondrial_chaperone_BCS1"/>
</dbReference>
<keyword evidence="9" id="KW-0496">Mitochondrion</keyword>
<feature type="domain" description="BCS1 N-terminal" evidence="14">
    <location>
        <begin position="17"/>
        <end position="176"/>
    </location>
</feature>
<evidence type="ECO:0000256" key="7">
    <source>
        <dbReference type="ARBA" id="ARBA00022840"/>
    </source>
</evidence>
<dbReference type="Pfam" id="PF25426">
    <property type="entry name" value="AAA_lid_BCS1"/>
    <property type="match status" value="1"/>
</dbReference>
<evidence type="ECO:0000256" key="8">
    <source>
        <dbReference type="ARBA" id="ARBA00022989"/>
    </source>
</evidence>
<feature type="domain" description="AAA+ ATPase" evidence="13">
    <location>
        <begin position="209"/>
        <end position="353"/>
    </location>
</feature>
<dbReference type="InterPro" id="IPR027417">
    <property type="entry name" value="P-loop_NTPase"/>
</dbReference>
<dbReference type="PROSITE" id="PS00674">
    <property type="entry name" value="AAA"/>
    <property type="match status" value="1"/>
</dbReference>
<evidence type="ECO:0000256" key="4">
    <source>
        <dbReference type="ARBA" id="ARBA00022741"/>
    </source>
</evidence>
<name>A0A0J9ESB3_AJEDA</name>
<dbReference type="Pfam" id="PF00004">
    <property type="entry name" value="AAA"/>
    <property type="match status" value="1"/>
</dbReference>
<keyword evidence="4 12" id="KW-0547">Nucleotide-binding</keyword>
<evidence type="ECO:0000256" key="1">
    <source>
        <dbReference type="ARBA" id="ARBA00004434"/>
    </source>
</evidence>
<dbReference type="InterPro" id="IPR003960">
    <property type="entry name" value="ATPase_AAA_CS"/>
</dbReference>
<dbReference type="Pfam" id="PF08740">
    <property type="entry name" value="BCS1_N"/>
    <property type="match status" value="1"/>
</dbReference>
<keyword evidence="7 12" id="KW-0067">ATP-binding</keyword>
<keyword evidence="8" id="KW-1133">Transmembrane helix</keyword>
<dbReference type="SMART" id="SM01024">
    <property type="entry name" value="BCS1_N"/>
    <property type="match status" value="1"/>
</dbReference>
<evidence type="ECO:0000256" key="12">
    <source>
        <dbReference type="RuleBase" id="RU003651"/>
    </source>
</evidence>
<dbReference type="InterPro" id="IPR057495">
    <property type="entry name" value="AAA_lid_BCS1"/>
</dbReference>
<keyword evidence="10" id="KW-0472">Membrane</keyword>
<evidence type="ECO:0000256" key="9">
    <source>
        <dbReference type="ARBA" id="ARBA00023128"/>
    </source>
</evidence>
<comment type="catalytic activity">
    <reaction evidence="11">
        <text>ATP + H2O = ADP + phosphate + H(+)</text>
        <dbReference type="Rhea" id="RHEA:13065"/>
        <dbReference type="ChEBI" id="CHEBI:15377"/>
        <dbReference type="ChEBI" id="CHEBI:15378"/>
        <dbReference type="ChEBI" id="CHEBI:30616"/>
        <dbReference type="ChEBI" id="CHEBI:43474"/>
        <dbReference type="ChEBI" id="CHEBI:456216"/>
    </reaction>
    <physiologicalReaction direction="left-to-right" evidence="11">
        <dbReference type="Rhea" id="RHEA:13066"/>
    </physiologicalReaction>
</comment>
<protein>
    <recommendedName>
        <fullName evidence="16">Mitochondrial chaperone bcs1</fullName>
    </recommendedName>
</protein>
<dbReference type="SMART" id="SM00382">
    <property type="entry name" value="AAA"/>
    <property type="match status" value="1"/>
</dbReference>
<evidence type="ECO:0000313" key="15">
    <source>
        <dbReference type="EMBL" id="KMW69163.1"/>
    </source>
</evidence>
<keyword evidence="6" id="KW-0378">Hydrolase</keyword>
<comment type="similarity">
    <text evidence="2">Belongs to the AAA ATPase family. BCS1 subfamily.</text>
</comment>
<dbReference type="InterPro" id="IPR003959">
    <property type="entry name" value="ATPase_AAA_core"/>
</dbReference>
<dbReference type="GO" id="GO:0016887">
    <property type="term" value="F:ATP hydrolysis activity"/>
    <property type="evidence" value="ECO:0007669"/>
    <property type="project" value="InterPro"/>
</dbReference>
<evidence type="ECO:0000256" key="11">
    <source>
        <dbReference type="ARBA" id="ARBA00048778"/>
    </source>
</evidence>
<evidence type="ECO:0000259" key="13">
    <source>
        <dbReference type="SMART" id="SM00382"/>
    </source>
</evidence>
<dbReference type="Proteomes" id="UP000007802">
    <property type="component" value="Unassembled WGS sequence"/>
</dbReference>
<dbReference type="Gene3D" id="3.40.50.300">
    <property type="entry name" value="P-loop containing nucleotide triphosphate hydrolases"/>
    <property type="match status" value="1"/>
</dbReference>
<dbReference type="AlphaFoldDB" id="A0A0J9ESB3"/>
<comment type="subcellular location">
    <subcellularLocation>
        <location evidence="1">Mitochondrion inner membrane</location>
        <topology evidence="1">Single-pass membrane protein</topology>
    </subcellularLocation>
</comment>
<dbReference type="InterPro" id="IPR014851">
    <property type="entry name" value="BCS1_N"/>
</dbReference>
<keyword evidence="5" id="KW-0999">Mitochondrion inner membrane</keyword>
<gene>
    <name evidence="15" type="ORF">BDDG_13330</name>
</gene>
<dbReference type="OrthoDB" id="4185683at2759"/>
<keyword evidence="3" id="KW-0812">Transmembrane</keyword>
<dbReference type="PANTHER" id="PTHR23070">
    <property type="entry name" value="BCS1 AAA-TYPE ATPASE"/>
    <property type="match status" value="1"/>
</dbReference>
<evidence type="ECO:0000256" key="6">
    <source>
        <dbReference type="ARBA" id="ARBA00022801"/>
    </source>
</evidence>
<dbReference type="InterPro" id="IPR003593">
    <property type="entry name" value="AAA+_ATPase"/>
</dbReference>
<dbReference type="GO" id="GO:0005743">
    <property type="term" value="C:mitochondrial inner membrane"/>
    <property type="evidence" value="ECO:0007669"/>
    <property type="project" value="UniProtKB-SubCell"/>
</dbReference>